<dbReference type="EMBL" id="CP095407">
    <property type="protein sequence ID" value="USU94144.1"/>
    <property type="molecule type" value="Genomic_DNA"/>
</dbReference>
<reference evidence="1" key="1">
    <citation type="submission" date="2022-04" db="EMBL/GenBank/DDBJ databases">
        <title>Emergence of ST220 Acinetobacter pittii strain in bloodstream infection, which co-producing chromosomal NDM-1 and OXA-820 carbapenemases.</title>
        <authorList>
            <person name="Tian C."/>
            <person name="Xing M."/>
            <person name="Fu L."/>
            <person name="Xia D."/>
        </authorList>
    </citation>
    <scope>NUCLEOTIDE SEQUENCE</scope>
    <source>
        <strain evidence="1">TCM</strain>
    </source>
</reference>
<organism evidence="1 2">
    <name type="scientific">Acinetobacter pittii</name>
    <name type="common">Acinetobacter genomosp. 3</name>
    <dbReference type="NCBI Taxonomy" id="48296"/>
    <lineage>
        <taxon>Bacteria</taxon>
        <taxon>Pseudomonadati</taxon>
        <taxon>Pseudomonadota</taxon>
        <taxon>Gammaproteobacteria</taxon>
        <taxon>Moraxellales</taxon>
        <taxon>Moraxellaceae</taxon>
        <taxon>Acinetobacter</taxon>
        <taxon>Acinetobacter calcoaceticus/baumannii complex</taxon>
    </lineage>
</organism>
<dbReference type="Proteomes" id="UP001055514">
    <property type="component" value="Chromosome"/>
</dbReference>
<gene>
    <name evidence="1" type="ORF">MWH18_17700</name>
</gene>
<proteinExistence type="predicted"/>
<sequence>MTTRTFKTIDGRKLEFTVTQEQSSCSHDSIIPHPNRFYDEHKHTYQCAKCGWLFSHDELLLLKFGGKDKVNDATNTKAMDDVYCWELKKWFNHLYWVTKMKDTHTGVTLRELVIAAKL</sequence>
<protein>
    <submittedName>
        <fullName evidence="1">Uncharacterized protein</fullName>
    </submittedName>
</protein>
<dbReference type="AlphaFoldDB" id="A0AAE9M852"/>
<dbReference type="RefSeq" id="WP_252932551.1">
    <property type="nucleotide sequence ID" value="NZ_CP095407.1"/>
</dbReference>
<accession>A0AAE9M852</accession>
<evidence type="ECO:0000313" key="2">
    <source>
        <dbReference type="Proteomes" id="UP001055514"/>
    </source>
</evidence>
<evidence type="ECO:0000313" key="1">
    <source>
        <dbReference type="EMBL" id="USU94144.1"/>
    </source>
</evidence>
<name>A0AAE9M852_ACIPI</name>